<dbReference type="RefSeq" id="WP_245880613.1">
    <property type="nucleotide sequence ID" value="NZ_OCNE01000010.1"/>
</dbReference>
<keyword evidence="2" id="KW-1185">Reference proteome</keyword>
<dbReference type="Proteomes" id="UP000219072">
    <property type="component" value="Unassembled WGS sequence"/>
</dbReference>
<name>A0A286DXN6_9ACTN</name>
<protein>
    <recommendedName>
        <fullName evidence="3">Resolvase, N terminal domain</fullName>
    </recommendedName>
</protein>
<evidence type="ECO:0008006" key="3">
    <source>
        <dbReference type="Google" id="ProtNLM"/>
    </source>
</evidence>
<evidence type="ECO:0000313" key="1">
    <source>
        <dbReference type="EMBL" id="SOD63403.1"/>
    </source>
</evidence>
<dbReference type="EMBL" id="OCNE01000010">
    <property type="protein sequence ID" value="SOD63403.1"/>
    <property type="molecule type" value="Genomic_DNA"/>
</dbReference>
<sequence length="90" mass="9653">MPLPGPLQGVYDPSGHGAAPFAFFAGMAESEREYIREKSLEGQASARECGRHGGRPKVVDDDMAAYARSLRANGVPVPEIARRLVITGKN</sequence>
<gene>
    <name evidence="1" type="ORF">SAMN06297387_110135</name>
</gene>
<dbReference type="AlphaFoldDB" id="A0A286DXN6"/>
<proteinExistence type="predicted"/>
<organism evidence="1 2">
    <name type="scientific">Streptomyces zhaozhouensis</name>
    <dbReference type="NCBI Taxonomy" id="1300267"/>
    <lineage>
        <taxon>Bacteria</taxon>
        <taxon>Bacillati</taxon>
        <taxon>Actinomycetota</taxon>
        <taxon>Actinomycetes</taxon>
        <taxon>Kitasatosporales</taxon>
        <taxon>Streptomycetaceae</taxon>
        <taxon>Streptomyces</taxon>
    </lineage>
</organism>
<reference evidence="1 2" key="1">
    <citation type="submission" date="2017-09" db="EMBL/GenBank/DDBJ databases">
        <authorList>
            <person name="Ehlers B."/>
            <person name="Leendertz F.H."/>
        </authorList>
    </citation>
    <scope>NUCLEOTIDE SEQUENCE [LARGE SCALE GENOMIC DNA]</scope>
    <source>
        <strain evidence="1 2">CGMCC 4.7095</strain>
    </source>
</reference>
<evidence type="ECO:0000313" key="2">
    <source>
        <dbReference type="Proteomes" id="UP000219072"/>
    </source>
</evidence>
<accession>A0A286DXN6</accession>